<dbReference type="PIR" id="A83696">
    <property type="entry name" value="A83696"/>
</dbReference>
<proteinExistence type="predicted"/>
<dbReference type="RefSeq" id="WP_010896548.1">
    <property type="nucleotide sequence ID" value="NC_002570.2"/>
</dbReference>
<sequence length="149" mass="16812">MLEHLYRQLVIDHAKKRRNHRRISGEHVQQTHYKNPTCGDVITLYVELQGHHVDDIAFVGEGCSISMASASMMTELLKGVSLEEASSMRHAMERMIRHGEISSDVDLGDALSLEGVHKLRGRHNCALMAWQALDRVIGHETTYEPVARS</sequence>
<dbReference type="Gene3D" id="3.90.1010.10">
    <property type="match status" value="1"/>
</dbReference>
<dbReference type="STRING" id="272558.gene:10726222"/>
<evidence type="ECO:0000313" key="2">
    <source>
        <dbReference type="EMBL" id="BAB04088.1"/>
    </source>
</evidence>
<evidence type="ECO:0000313" key="3">
    <source>
        <dbReference type="Proteomes" id="UP000001258"/>
    </source>
</evidence>
<dbReference type="OrthoDB" id="9804157at2"/>
<dbReference type="Pfam" id="PF01592">
    <property type="entry name" value="NifU_N"/>
    <property type="match status" value="1"/>
</dbReference>
<dbReference type="Proteomes" id="UP000001258">
    <property type="component" value="Chromosome"/>
</dbReference>
<evidence type="ECO:0000259" key="1">
    <source>
        <dbReference type="Pfam" id="PF01592"/>
    </source>
</evidence>
<accession>Q9KFV2</accession>
<dbReference type="GO" id="GO:0051536">
    <property type="term" value="F:iron-sulfur cluster binding"/>
    <property type="evidence" value="ECO:0007669"/>
    <property type="project" value="InterPro"/>
</dbReference>
<reference evidence="2 3" key="1">
    <citation type="journal article" date="2000" name="Nucleic Acids Res.">
        <title>Complete genome sequence of the alkaliphilic bacterium Bacillus halodurans and genomic sequence comparison with Bacillus subtilis.</title>
        <authorList>
            <person name="Takami H."/>
            <person name="Nakasone K."/>
            <person name="Takaki Y."/>
            <person name="Maeno G."/>
            <person name="Sasaki R."/>
            <person name="Masui N."/>
            <person name="Fuji F."/>
            <person name="Hirama C."/>
            <person name="Nakamura Y."/>
            <person name="Ogasawara N."/>
            <person name="Kuhara S."/>
            <person name="Horikoshi K."/>
        </authorList>
    </citation>
    <scope>NUCLEOTIDE SEQUENCE [LARGE SCALE GENOMIC DNA]</scope>
    <source>
        <strain evidence="3">ATCC BAA-125 / DSM 18197 / FERM 7344 / JCM 9153 / C-125</strain>
    </source>
</reference>
<dbReference type="InterPro" id="IPR002871">
    <property type="entry name" value="NIF_FeS_clus_asmbl_NifU_N"/>
</dbReference>
<name>Q9KFV2_HALH5</name>
<dbReference type="EMBL" id="BA000004">
    <property type="protein sequence ID" value="BAB04088.1"/>
    <property type="molecule type" value="Genomic_DNA"/>
</dbReference>
<dbReference type="CDD" id="cd06664">
    <property type="entry name" value="IscU_like"/>
    <property type="match status" value="1"/>
</dbReference>
<dbReference type="SUPFAM" id="SSF82649">
    <property type="entry name" value="SufE/NifU"/>
    <property type="match status" value="1"/>
</dbReference>
<dbReference type="GO" id="GO:0005506">
    <property type="term" value="F:iron ion binding"/>
    <property type="evidence" value="ECO:0007669"/>
    <property type="project" value="InterPro"/>
</dbReference>
<dbReference type="GO" id="GO:0016226">
    <property type="term" value="P:iron-sulfur cluster assembly"/>
    <property type="evidence" value="ECO:0007669"/>
    <property type="project" value="InterPro"/>
</dbReference>
<dbReference type="NCBIfam" id="TIGR01994">
    <property type="entry name" value="SUF_scaf_2"/>
    <property type="match status" value="1"/>
</dbReference>
<dbReference type="KEGG" id="bha:BH0369"/>
<dbReference type="GeneID" id="87595928"/>
<keyword evidence="3" id="KW-1185">Reference proteome</keyword>
<feature type="domain" description="NIF system FeS cluster assembly NifU N-terminal" evidence="1">
    <location>
        <begin position="6"/>
        <end position="125"/>
    </location>
</feature>
<dbReference type="HOGENOM" id="CLU_079283_4_0_9"/>
<dbReference type="eggNOG" id="COG0822">
    <property type="taxonomic scope" value="Bacteria"/>
</dbReference>
<organism evidence="2 3">
    <name type="scientific">Halalkalibacterium halodurans (strain ATCC BAA-125 / DSM 18197 / FERM 7344 / JCM 9153 / C-125)</name>
    <name type="common">Bacillus halodurans</name>
    <dbReference type="NCBI Taxonomy" id="272558"/>
    <lineage>
        <taxon>Bacteria</taxon>
        <taxon>Bacillati</taxon>
        <taxon>Bacillota</taxon>
        <taxon>Bacilli</taxon>
        <taxon>Bacillales</taxon>
        <taxon>Bacillaceae</taxon>
        <taxon>Halalkalibacterium (ex Joshi et al. 2022)</taxon>
    </lineage>
</organism>
<dbReference type="AlphaFoldDB" id="Q9KFV2"/>
<protein>
    <submittedName>
        <fullName evidence="2">Nitrogen fixation protein</fullName>
    </submittedName>
</protein>
<dbReference type="PANTHER" id="PTHR10093">
    <property type="entry name" value="IRON-SULFUR CLUSTER ASSEMBLY ENZYME NIFU HOMOLOG"/>
    <property type="match status" value="1"/>
</dbReference>
<gene>
    <name evidence="2" type="ordered locus">BH0369</name>
</gene>